<protein>
    <submittedName>
        <fullName evidence="5">Macrolide export protein MacA</fullName>
    </submittedName>
</protein>
<dbReference type="GO" id="GO:0030313">
    <property type="term" value="C:cell envelope"/>
    <property type="evidence" value="ECO:0007669"/>
    <property type="project" value="UniProtKB-SubCell"/>
</dbReference>
<dbReference type="EMBL" id="SIHJ01000002">
    <property type="protein sequence ID" value="TWT33799.1"/>
    <property type="molecule type" value="Genomic_DNA"/>
</dbReference>
<comment type="subcellular location">
    <subcellularLocation>
        <location evidence="1">Cell envelope</location>
    </subcellularLocation>
</comment>
<evidence type="ECO:0000256" key="1">
    <source>
        <dbReference type="ARBA" id="ARBA00004196"/>
    </source>
</evidence>
<feature type="chain" id="PRO_5022940877" evidence="3">
    <location>
        <begin position="23"/>
        <end position="349"/>
    </location>
</feature>
<dbReference type="PANTHER" id="PTHR32347:SF27">
    <property type="entry name" value="RND EFFLUX PUMP MEMBRANE FUSION PROTEIN BARREL-SANDWICH DOMAIN-CONTAINING PROTEIN"/>
    <property type="match status" value="1"/>
</dbReference>
<keyword evidence="6" id="KW-1185">Reference proteome</keyword>
<feature type="domain" description="Multidrug resistance protein MdtA-like barrel-sandwich hybrid" evidence="4">
    <location>
        <begin position="59"/>
        <end position="251"/>
    </location>
</feature>
<evidence type="ECO:0000256" key="3">
    <source>
        <dbReference type="SAM" id="SignalP"/>
    </source>
</evidence>
<dbReference type="OrthoDB" id="272547at2"/>
<dbReference type="Gene3D" id="1.10.287.470">
    <property type="entry name" value="Helix hairpin bin"/>
    <property type="match status" value="1"/>
</dbReference>
<dbReference type="Gene3D" id="2.40.30.170">
    <property type="match status" value="1"/>
</dbReference>
<evidence type="ECO:0000313" key="6">
    <source>
        <dbReference type="Proteomes" id="UP000316714"/>
    </source>
</evidence>
<name>A0A5C5V7G7_9BACT</name>
<gene>
    <name evidence="5" type="primary">macA_2</name>
    <name evidence="5" type="ORF">KOR34_36330</name>
</gene>
<keyword evidence="2" id="KW-0175">Coiled coil</keyword>
<dbReference type="InterPro" id="IPR050465">
    <property type="entry name" value="UPF0194_transport"/>
</dbReference>
<dbReference type="Gene3D" id="2.40.50.100">
    <property type="match status" value="1"/>
</dbReference>
<sequence length="349" mass="37036" precursor="true">MLVNMSRIIFPAVMFTAIAAAAALVDYRSNADEMPTSHDIGVTQAVSAPGIVEGATEEIALSPEVSGTLVERLVSVGDHVQKGQPLLRLDDRTARLNVKAAEAELASAIAQRDRLVNGARPQEREEARALQRAAASRLALAMTSLTRIEQLESHRAVPEQEADDARSGVETLRADLAAANARVALIEAPAREDELRLADARVAAANAAVEAARVAFDKTTLTAPCDAQVLDIDAEIGELLTPASATSVAVLSDTRRLRVRAFVEELDAPRVTVGSKVTFIADGLPGRTFEGVVASLSPRMAAKQLFSGAPNEIYDTKTREVLVNVEDGEGLLIGLRVDVTLQLAGALPR</sequence>
<evidence type="ECO:0000259" key="4">
    <source>
        <dbReference type="Pfam" id="PF25917"/>
    </source>
</evidence>
<comment type="caution">
    <text evidence="5">The sequence shown here is derived from an EMBL/GenBank/DDBJ whole genome shotgun (WGS) entry which is preliminary data.</text>
</comment>
<keyword evidence="3" id="KW-0732">Signal</keyword>
<reference evidence="5 6" key="1">
    <citation type="submission" date="2019-02" db="EMBL/GenBank/DDBJ databases">
        <title>Deep-cultivation of Planctomycetes and their phenomic and genomic characterization uncovers novel biology.</title>
        <authorList>
            <person name="Wiegand S."/>
            <person name="Jogler M."/>
            <person name="Boedeker C."/>
            <person name="Pinto D."/>
            <person name="Vollmers J."/>
            <person name="Rivas-Marin E."/>
            <person name="Kohn T."/>
            <person name="Peeters S.H."/>
            <person name="Heuer A."/>
            <person name="Rast P."/>
            <person name="Oberbeckmann S."/>
            <person name="Bunk B."/>
            <person name="Jeske O."/>
            <person name="Meyerdierks A."/>
            <person name="Storesund J.E."/>
            <person name="Kallscheuer N."/>
            <person name="Luecker S."/>
            <person name="Lage O.M."/>
            <person name="Pohl T."/>
            <person name="Merkel B.J."/>
            <person name="Hornburger P."/>
            <person name="Mueller R.-W."/>
            <person name="Bruemmer F."/>
            <person name="Labrenz M."/>
            <person name="Spormann A.M."/>
            <person name="Op Den Camp H."/>
            <person name="Overmann J."/>
            <person name="Amann R."/>
            <person name="Jetten M.S.M."/>
            <person name="Mascher T."/>
            <person name="Medema M.H."/>
            <person name="Devos D.P."/>
            <person name="Kaster A.-K."/>
            <person name="Ovreas L."/>
            <person name="Rohde M."/>
            <person name="Galperin M.Y."/>
            <person name="Jogler C."/>
        </authorList>
    </citation>
    <scope>NUCLEOTIDE SEQUENCE [LARGE SCALE GENOMIC DNA]</scope>
    <source>
        <strain evidence="5 6">KOR34</strain>
    </source>
</reference>
<dbReference type="Proteomes" id="UP000316714">
    <property type="component" value="Unassembled WGS sequence"/>
</dbReference>
<evidence type="ECO:0000313" key="5">
    <source>
        <dbReference type="EMBL" id="TWT33799.1"/>
    </source>
</evidence>
<proteinExistence type="predicted"/>
<dbReference type="Pfam" id="PF25917">
    <property type="entry name" value="BSH_RND"/>
    <property type="match status" value="1"/>
</dbReference>
<dbReference type="AlphaFoldDB" id="A0A5C5V7G7"/>
<dbReference type="SUPFAM" id="SSF111369">
    <property type="entry name" value="HlyD-like secretion proteins"/>
    <property type="match status" value="2"/>
</dbReference>
<evidence type="ECO:0000256" key="2">
    <source>
        <dbReference type="ARBA" id="ARBA00023054"/>
    </source>
</evidence>
<organism evidence="5 6">
    <name type="scientific">Posidoniimonas corsicana</name>
    <dbReference type="NCBI Taxonomy" id="1938618"/>
    <lineage>
        <taxon>Bacteria</taxon>
        <taxon>Pseudomonadati</taxon>
        <taxon>Planctomycetota</taxon>
        <taxon>Planctomycetia</taxon>
        <taxon>Pirellulales</taxon>
        <taxon>Lacipirellulaceae</taxon>
        <taxon>Posidoniimonas</taxon>
    </lineage>
</organism>
<accession>A0A5C5V7G7</accession>
<dbReference type="InterPro" id="IPR058625">
    <property type="entry name" value="MdtA-like_BSH"/>
</dbReference>
<dbReference type="PANTHER" id="PTHR32347">
    <property type="entry name" value="EFFLUX SYSTEM COMPONENT YKNX-RELATED"/>
    <property type="match status" value="1"/>
</dbReference>
<feature type="signal peptide" evidence="3">
    <location>
        <begin position="1"/>
        <end position="22"/>
    </location>
</feature>